<dbReference type="Pfam" id="PF10604">
    <property type="entry name" value="Polyketide_cyc2"/>
    <property type="match status" value="1"/>
</dbReference>
<accession>A0A934KDT1</accession>
<dbReference type="EMBL" id="JAEKNN010000018">
    <property type="protein sequence ID" value="MBJ7608564.1"/>
    <property type="molecule type" value="Genomic_DNA"/>
</dbReference>
<dbReference type="CDD" id="cd07812">
    <property type="entry name" value="SRPBCC"/>
    <property type="match status" value="1"/>
</dbReference>
<evidence type="ECO:0000313" key="2">
    <source>
        <dbReference type="EMBL" id="MBJ7608564.1"/>
    </source>
</evidence>
<dbReference type="AlphaFoldDB" id="A0A934KDT1"/>
<comment type="caution">
    <text evidence="2">The sequence shown here is derived from an EMBL/GenBank/DDBJ whole genome shotgun (WGS) entry which is preliminary data.</text>
</comment>
<evidence type="ECO:0000256" key="1">
    <source>
        <dbReference type="SAM" id="MobiDB-lite"/>
    </source>
</evidence>
<dbReference type="InterPro" id="IPR023393">
    <property type="entry name" value="START-like_dom_sf"/>
</dbReference>
<feature type="region of interest" description="Disordered" evidence="1">
    <location>
        <begin position="142"/>
        <end position="190"/>
    </location>
</feature>
<evidence type="ECO:0000313" key="3">
    <source>
        <dbReference type="Proteomes" id="UP000614410"/>
    </source>
</evidence>
<dbReference type="SUPFAM" id="SSF55961">
    <property type="entry name" value="Bet v1-like"/>
    <property type="match status" value="1"/>
</dbReference>
<sequence>MGRITITEQIAAPLEAVFAYVDEHTNTTRYMKDLSRWAPVGSVTHGKGAKFAVAMKAGPMTLSSVVDITTWSENNAIGWTSREGFKQNGKWTFKQKGEGTEATFDMDYELPGGIAGRVLSRAADPIVRGNLEQSVRNLRSQVEKGVKQAAAKHRAAKPSPERASKPAPKAAAKPAAKPARNGPRAAAKKR</sequence>
<protein>
    <submittedName>
        <fullName evidence="2">SRPBCC family protein</fullName>
    </submittedName>
</protein>
<dbReference type="Gene3D" id="3.30.530.20">
    <property type="match status" value="1"/>
</dbReference>
<proteinExistence type="predicted"/>
<dbReference type="InterPro" id="IPR019587">
    <property type="entry name" value="Polyketide_cyclase/dehydratase"/>
</dbReference>
<gene>
    <name evidence="2" type="ORF">JF887_03910</name>
</gene>
<name>A0A934KDT1_9BACT</name>
<organism evidence="2 3">
    <name type="scientific">Candidatus Amunia macphersoniae</name>
    <dbReference type="NCBI Taxonomy" id="3127014"/>
    <lineage>
        <taxon>Bacteria</taxon>
        <taxon>Bacillati</taxon>
        <taxon>Candidatus Dormiibacterota</taxon>
        <taxon>Candidatus Dormibacteria</taxon>
        <taxon>Candidatus Aeolococcales</taxon>
        <taxon>Candidatus Aeolococcaceae</taxon>
        <taxon>Candidatus Amunia</taxon>
    </lineage>
</organism>
<reference evidence="2 3" key="1">
    <citation type="submission" date="2020-10" db="EMBL/GenBank/DDBJ databases">
        <title>Ca. Dormibacterota MAGs.</title>
        <authorList>
            <person name="Montgomery K."/>
        </authorList>
    </citation>
    <scope>NUCLEOTIDE SEQUENCE [LARGE SCALE GENOMIC DNA]</scope>
    <source>
        <strain evidence="2">Mitchell_Peninsula_5</strain>
    </source>
</reference>
<feature type="compositionally biased region" description="Low complexity" evidence="1">
    <location>
        <begin position="165"/>
        <end position="190"/>
    </location>
</feature>
<dbReference type="Proteomes" id="UP000614410">
    <property type="component" value="Unassembled WGS sequence"/>
</dbReference>